<dbReference type="InterPro" id="IPR039722">
    <property type="entry name" value="Upf3"/>
</dbReference>
<feature type="region of interest" description="Disordered" evidence="6">
    <location>
        <begin position="288"/>
        <end position="485"/>
    </location>
</feature>
<evidence type="ECO:0000256" key="2">
    <source>
        <dbReference type="ARBA" id="ARBA00005991"/>
    </source>
</evidence>
<feature type="region of interest" description="Disordered" evidence="6">
    <location>
        <begin position="548"/>
        <end position="653"/>
    </location>
</feature>
<feature type="region of interest" description="Disordered" evidence="6">
    <location>
        <begin position="203"/>
        <end position="265"/>
    </location>
</feature>
<feature type="compositionally biased region" description="Low complexity" evidence="6">
    <location>
        <begin position="295"/>
        <end position="318"/>
    </location>
</feature>
<dbReference type="PROSITE" id="PS50102">
    <property type="entry name" value="RRM"/>
    <property type="match status" value="1"/>
</dbReference>
<organism evidence="8 9">
    <name type="scientific">Echria macrotheca</name>
    <dbReference type="NCBI Taxonomy" id="438768"/>
    <lineage>
        <taxon>Eukaryota</taxon>
        <taxon>Fungi</taxon>
        <taxon>Dikarya</taxon>
        <taxon>Ascomycota</taxon>
        <taxon>Pezizomycotina</taxon>
        <taxon>Sordariomycetes</taxon>
        <taxon>Sordariomycetidae</taxon>
        <taxon>Sordariales</taxon>
        <taxon>Schizotheciaceae</taxon>
        <taxon>Echria</taxon>
    </lineage>
</organism>
<dbReference type="Gene3D" id="3.30.70.330">
    <property type="match status" value="2"/>
</dbReference>
<feature type="domain" description="RRM" evidence="7">
    <location>
        <begin position="483"/>
        <end position="561"/>
    </location>
</feature>
<evidence type="ECO:0000256" key="4">
    <source>
        <dbReference type="ARBA" id="ARBA00023242"/>
    </source>
</evidence>
<feature type="compositionally biased region" description="Basic and acidic residues" evidence="6">
    <location>
        <begin position="552"/>
        <end position="578"/>
    </location>
</feature>
<dbReference type="GO" id="GO:0005737">
    <property type="term" value="C:cytoplasm"/>
    <property type="evidence" value="ECO:0007669"/>
    <property type="project" value="TreeGrafter"/>
</dbReference>
<feature type="compositionally biased region" description="Basic and acidic residues" evidence="6">
    <location>
        <begin position="235"/>
        <end position="265"/>
    </location>
</feature>
<sequence length="653" mass="68694">MSTVTPKVLSRKANGVPASQSSADGPKAPRARTSTVGEKVCIRYLPPALTEDEFWTILGDAWKPGKGKVGYFTYWPGSVSRHPSKPSRPSRADLHIIRRDELLALSDVVRTAQWIDAKGTHTDPALLSPPVVQISFYKKVPGDKKRVDSRQGTIDQDPDFMAFLESLANPNTTKESEPVDQALEEMKGERPTTTPLIEHLREKAAKAKEAAAAKSAKHSRQESQGGKGKSLTSTEDPKRSRKDARSERPSDKSGRASDKPRETVKILSKKEAIEAASDAAKVALNLIQARESESSSRPSTTETPPRSRRAGIAAAARILQRDLGLSPGNAHRKARQEAAKADAEAKVTASKEASAEPTRVVQEPTPSPTPSEPLAASGIKTQAAPSRRGRGRARGGAQEEGAKPKNDKGDSKTEKAAEPAPAPPKTPIILKRRDEKKNTTPPPPSPSPAPTASSAAAPVGPKSAPPKQAKKGTGASTPTPGATRAFIRNAVHSQGITEAALRQAMQTFGTVSAVEMDRKKSLAYVDFTDHEGLAKAMAASPVAVAQGSVQVLERKEFVGKKKEGGKESKETKDTKDTGKGAANPPATAESSTASQAASAAASAGASGNAAADKGPGEKHRGRRRGGRGRGDKDTGGKESAAGSEKRLDAAVSS</sequence>
<feature type="compositionally biased region" description="Basic and acidic residues" evidence="6">
    <location>
        <begin position="643"/>
        <end position="653"/>
    </location>
</feature>
<reference evidence="8" key="1">
    <citation type="submission" date="2023-06" db="EMBL/GenBank/DDBJ databases">
        <title>Genome-scale phylogeny and comparative genomics of the fungal order Sordariales.</title>
        <authorList>
            <consortium name="Lawrence Berkeley National Laboratory"/>
            <person name="Hensen N."/>
            <person name="Bonometti L."/>
            <person name="Westerberg I."/>
            <person name="Brannstrom I.O."/>
            <person name="Guillou S."/>
            <person name="Cros-Aarteil S."/>
            <person name="Calhoun S."/>
            <person name="Haridas S."/>
            <person name="Kuo A."/>
            <person name="Mondo S."/>
            <person name="Pangilinan J."/>
            <person name="Riley R."/>
            <person name="Labutti K."/>
            <person name="Andreopoulos B."/>
            <person name="Lipzen A."/>
            <person name="Chen C."/>
            <person name="Yanf M."/>
            <person name="Daum C."/>
            <person name="Ng V."/>
            <person name="Clum A."/>
            <person name="Steindorff A."/>
            <person name="Ohm R."/>
            <person name="Martin F."/>
            <person name="Silar P."/>
            <person name="Natvig D."/>
            <person name="Lalanne C."/>
            <person name="Gautier V."/>
            <person name="Ament-Velasquez S.L."/>
            <person name="Kruys A."/>
            <person name="Hutchinson M.I."/>
            <person name="Powell A.J."/>
            <person name="Barry K."/>
            <person name="Miller A.N."/>
            <person name="Grigoriev I.V."/>
            <person name="Debuchy R."/>
            <person name="Gladieux P."/>
            <person name="Thoren M.H."/>
            <person name="Johannesson H."/>
        </authorList>
    </citation>
    <scope>NUCLEOTIDE SEQUENCE</scope>
    <source>
        <strain evidence="8">PSN4</strain>
    </source>
</reference>
<dbReference type="Pfam" id="PF00076">
    <property type="entry name" value="RRM_1"/>
    <property type="match status" value="1"/>
</dbReference>
<proteinExistence type="inferred from homology"/>
<feature type="compositionally biased region" description="Low complexity" evidence="6">
    <location>
        <begin position="579"/>
        <end position="613"/>
    </location>
</feature>
<dbReference type="PANTHER" id="PTHR13112">
    <property type="entry name" value="UPF3 REGULATOR OF NONSENSE TRANSCRIPTS-LIKE PROTEIN"/>
    <property type="match status" value="1"/>
</dbReference>
<dbReference type="EMBL" id="MU839827">
    <property type="protein sequence ID" value="KAK1761110.1"/>
    <property type="molecule type" value="Genomic_DNA"/>
</dbReference>
<comment type="caution">
    <text evidence="8">The sequence shown here is derived from an EMBL/GenBank/DDBJ whole genome shotgun (WGS) entry which is preliminary data.</text>
</comment>
<evidence type="ECO:0000256" key="5">
    <source>
        <dbReference type="PROSITE-ProRule" id="PRU00176"/>
    </source>
</evidence>
<dbReference type="SUPFAM" id="SSF54928">
    <property type="entry name" value="RNA-binding domain, RBD"/>
    <property type="match status" value="2"/>
</dbReference>
<dbReference type="Pfam" id="PF03467">
    <property type="entry name" value="Smg4_UPF3"/>
    <property type="match status" value="1"/>
</dbReference>
<evidence type="ECO:0000256" key="1">
    <source>
        <dbReference type="ARBA" id="ARBA00004123"/>
    </source>
</evidence>
<keyword evidence="9" id="KW-1185">Reference proteome</keyword>
<feature type="compositionally biased region" description="Basic and acidic residues" evidence="6">
    <location>
        <begin position="335"/>
        <end position="345"/>
    </location>
</feature>
<keyword evidence="3" id="KW-0866">Nonsense-mediated mRNA decay</keyword>
<evidence type="ECO:0000313" key="8">
    <source>
        <dbReference type="EMBL" id="KAK1761110.1"/>
    </source>
</evidence>
<keyword evidence="5" id="KW-0694">RNA-binding</keyword>
<keyword evidence="4" id="KW-0539">Nucleus</keyword>
<dbReference type="CDD" id="cd12455">
    <property type="entry name" value="RRM_like_Smg4_UPF3"/>
    <property type="match status" value="1"/>
</dbReference>
<dbReference type="GO" id="GO:0000184">
    <property type="term" value="P:nuclear-transcribed mRNA catabolic process, nonsense-mediated decay"/>
    <property type="evidence" value="ECO:0007669"/>
    <property type="project" value="UniProtKB-KW"/>
</dbReference>
<dbReference type="Proteomes" id="UP001239445">
    <property type="component" value="Unassembled WGS sequence"/>
</dbReference>
<name>A0AAJ0BN94_9PEZI</name>
<dbReference type="InterPro" id="IPR035979">
    <property type="entry name" value="RBD_domain_sf"/>
</dbReference>
<dbReference type="GO" id="GO:0005730">
    <property type="term" value="C:nucleolus"/>
    <property type="evidence" value="ECO:0007669"/>
    <property type="project" value="TreeGrafter"/>
</dbReference>
<gene>
    <name evidence="8" type="ORF">QBC47DRAFT_369128</name>
</gene>
<feature type="compositionally biased region" description="Basic and acidic residues" evidence="6">
    <location>
        <begin position="400"/>
        <end position="417"/>
    </location>
</feature>
<dbReference type="AlphaFoldDB" id="A0AAJ0BN94"/>
<dbReference type="GO" id="GO:0003729">
    <property type="term" value="F:mRNA binding"/>
    <property type="evidence" value="ECO:0007669"/>
    <property type="project" value="TreeGrafter"/>
</dbReference>
<dbReference type="InterPro" id="IPR005120">
    <property type="entry name" value="UPF3_dom"/>
</dbReference>
<evidence type="ECO:0000256" key="6">
    <source>
        <dbReference type="SAM" id="MobiDB-lite"/>
    </source>
</evidence>
<dbReference type="InterPro" id="IPR012677">
    <property type="entry name" value="Nucleotide-bd_a/b_plait_sf"/>
</dbReference>
<feature type="compositionally biased region" description="Low complexity" evidence="6">
    <location>
        <begin position="472"/>
        <end position="483"/>
    </location>
</feature>
<feature type="compositionally biased region" description="Pro residues" evidence="6">
    <location>
        <begin position="440"/>
        <end position="449"/>
    </location>
</feature>
<protein>
    <submittedName>
        <fullName evidence="8">Smg-4/UPF3 family-domain-containing protein</fullName>
    </submittedName>
</protein>
<dbReference type="GO" id="GO:0045727">
    <property type="term" value="P:positive regulation of translation"/>
    <property type="evidence" value="ECO:0007669"/>
    <property type="project" value="TreeGrafter"/>
</dbReference>
<feature type="region of interest" description="Disordered" evidence="6">
    <location>
        <begin position="1"/>
        <end position="34"/>
    </location>
</feature>
<comment type="similarity">
    <text evidence="2">Belongs to the RENT3 family.</text>
</comment>
<evidence type="ECO:0000256" key="3">
    <source>
        <dbReference type="ARBA" id="ARBA00023161"/>
    </source>
</evidence>
<accession>A0AAJ0BN94</accession>
<evidence type="ECO:0000259" key="7">
    <source>
        <dbReference type="PROSITE" id="PS50102"/>
    </source>
</evidence>
<dbReference type="PANTHER" id="PTHR13112:SF0">
    <property type="entry name" value="FI21285P1"/>
    <property type="match status" value="1"/>
</dbReference>
<dbReference type="InterPro" id="IPR000504">
    <property type="entry name" value="RRM_dom"/>
</dbReference>
<evidence type="ECO:0000313" key="9">
    <source>
        <dbReference type="Proteomes" id="UP001239445"/>
    </source>
</evidence>
<comment type="subcellular location">
    <subcellularLocation>
        <location evidence="1">Nucleus</location>
    </subcellularLocation>
</comment>